<comment type="caution">
    <text evidence="2">The sequence shown here is derived from an EMBL/GenBank/DDBJ whole genome shotgun (WGS) entry which is preliminary data.</text>
</comment>
<evidence type="ECO:0000313" key="3">
    <source>
        <dbReference type="Proteomes" id="UP001479436"/>
    </source>
</evidence>
<keyword evidence="3" id="KW-1185">Reference proteome</keyword>
<feature type="transmembrane region" description="Helical" evidence="1">
    <location>
        <begin position="20"/>
        <end position="39"/>
    </location>
</feature>
<reference evidence="2 3" key="1">
    <citation type="submission" date="2023-04" db="EMBL/GenBank/DDBJ databases">
        <title>Genome of Basidiobolus ranarum AG-B5.</title>
        <authorList>
            <person name="Stajich J.E."/>
            <person name="Carter-House D."/>
            <person name="Gryganskyi A."/>
        </authorList>
    </citation>
    <scope>NUCLEOTIDE SEQUENCE [LARGE SCALE GENOMIC DNA]</scope>
    <source>
        <strain evidence="2 3">AG-B5</strain>
    </source>
</reference>
<dbReference type="Proteomes" id="UP001479436">
    <property type="component" value="Unassembled WGS sequence"/>
</dbReference>
<evidence type="ECO:0000313" key="2">
    <source>
        <dbReference type="EMBL" id="KAK9761057.1"/>
    </source>
</evidence>
<dbReference type="EMBL" id="JASJQH010001598">
    <property type="protein sequence ID" value="KAK9761057.1"/>
    <property type="molecule type" value="Genomic_DNA"/>
</dbReference>
<keyword evidence="1" id="KW-0812">Transmembrane</keyword>
<organism evidence="2 3">
    <name type="scientific">Basidiobolus ranarum</name>
    <dbReference type="NCBI Taxonomy" id="34480"/>
    <lineage>
        <taxon>Eukaryota</taxon>
        <taxon>Fungi</taxon>
        <taxon>Fungi incertae sedis</taxon>
        <taxon>Zoopagomycota</taxon>
        <taxon>Entomophthoromycotina</taxon>
        <taxon>Basidiobolomycetes</taxon>
        <taxon>Basidiobolales</taxon>
        <taxon>Basidiobolaceae</taxon>
        <taxon>Basidiobolus</taxon>
    </lineage>
</organism>
<gene>
    <name evidence="2" type="ORF">K7432_014346</name>
</gene>
<evidence type="ECO:0000256" key="1">
    <source>
        <dbReference type="SAM" id="Phobius"/>
    </source>
</evidence>
<name>A0ABR2WHR9_9FUNG</name>
<keyword evidence="1" id="KW-0472">Membrane</keyword>
<keyword evidence="1" id="KW-1133">Transmembrane helix</keyword>
<accession>A0ABR2WHR9</accession>
<sequence length="221" mass="24790">MPATVKTYHQRSNSTSFVNIAYSIAPVIVLFTLIYAFYIDHRDAINLASDIVMPTQENTSGIMSSAIWTGKKYVHSEEIPAEEIEDLVDSTSGCPKDPKLSVFAMTLPLTQSEKYVTTLHTPNFSAMEEDYLQEFPAHCLPSEDVRRRIWLAAGTLTNIQSTYGDDKGFKVVQTYFKPGDYPTLVKGVLFPEGDYPGFPKYAKLPVTFIEAFRKDIKPGKV</sequence>
<proteinExistence type="predicted"/>
<protein>
    <submittedName>
        <fullName evidence="2">Uncharacterized protein</fullName>
    </submittedName>
</protein>